<name>A0A976SVA0_9CAUD</name>
<organism evidence="1 2">
    <name type="scientific">Klebsiella phage KPN7</name>
    <dbReference type="NCBI Taxonomy" id="2972462"/>
    <lineage>
        <taxon>Viruses</taxon>
        <taxon>Duplodnaviria</taxon>
        <taxon>Heunggongvirae</taxon>
        <taxon>Uroviricota</taxon>
        <taxon>Caudoviricetes</taxon>
        <taxon>Autographivirales</taxon>
        <taxon>Autosignataviridae</taxon>
        <taxon>Molineuxvirinae</taxon>
        <taxon>Gansuvirus</taxon>
        <taxon>Gansuvirus KPN7</taxon>
    </lineage>
</organism>
<gene>
    <name evidence="1" type="ORF">KPN7_17</name>
</gene>
<keyword evidence="2" id="KW-1185">Reference proteome</keyword>
<dbReference type="EMBL" id="OP079918">
    <property type="protein sequence ID" value="UVD41751.1"/>
    <property type="molecule type" value="Genomic_DNA"/>
</dbReference>
<dbReference type="Proteomes" id="UP001059123">
    <property type="component" value="Segment"/>
</dbReference>
<proteinExistence type="predicted"/>
<evidence type="ECO:0000313" key="2">
    <source>
        <dbReference type="Proteomes" id="UP001059123"/>
    </source>
</evidence>
<reference evidence="1" key="1">
    <citation type="submission" date="2022-07" db="EMBL/GenBank/DDBJ databases">
        <title>Isolation and characterisation of Klebsiella pneumoniae phages.</title>
        <authorList>
            <person name="Kabwe M."/>
            <person name="Ku H."/>
            <person name="Tucci J."/>
        </authorList>
    </citation>
    <scope>NUCLEOTIDE SEQUENCE</scope>
</reference>
<evidence type="ECO:0000313" key="1">
    <source>
        <dbReference type="EMBL" id="UVD41751.1"/>
    </source>
</evidence>
<protein>
    <submittedName>
        <fullName evidence="1">Uncharacterized protein</fullName>
    </submittedName>
</protein>
<sequence length="91" mass="10083">MSMVCKTPAKGRFDFLKLASCGMIRRTPMRSLDSMRATRAVEVAEAIFESLSCGMEPGYNLLADAEELGLSVEAIREKVEEIYGVEDEDSE</sequence>
<accession>A0A976SVA0</accession>